<feature type="region of interest" description="Disordered" evidence="2">
    <location>
        <begin position="424"/>
        <end position="453"/>
    </location>
</feature>
<dbReference type="Proteomes" id="UP000607397">
    <property type="component" value="Unassembled WGS sequence"/>
</dbReference>
<feature type="region of interest" description="Disordered" evidence="2">
    <location>
        <begin position="381"/>
        <end position="411"/>
    </location>
</feature>
<accession>A0A8K1ZXA1</accession>
<feature type="domain" description="Peptidase C14 caspase" evidence="3">
    <location>
        <begin position="43"/>
        <end position="311"/>
    </location>
</feature>
<dbReference type="GO" id="GO:0004197">
    <property type="term" value="F:cysteine-type endopeptidase activity"/>
    <property type="evidence" value="ECO:0007669"/>
    <property type="project" value="InterPro"/>
</dbReference>
<dbReference type="PROSITE" id="PS51318">
    <property type="entry name" value="TAT"/>
    <property type="match status" value="1"/>
</dbReference>
<organism evidence="4 5">
    <name type="scientific">Petrachloros mirabilis ULC683</name>
    <dbReference type="NCBI Taxonomy" id="2781853"/>
    <lineage>
        <taxon>Bacteria</taxon>
        <taxon>Bacillati</taxon>
        <taxon>Cyanobacteriota</taxon>
        <taxon>Cyanophyceae</taxon>
        <taxon>Synechococcales</taxon>
        <taxon>Petrachlorosaceae</taxon>
        <taxon>Petrachloros</taxon>
        <taxon>Petrachloros mirabilis</taxon>
    </lineage>
</organism>
<dbReference type="RefSeq" id="WP_161825453.1">
    <property type="nucleotide sequence ID" value="NZ_WVIC01000019.1"/>
</dbReference>
<dbReference type="PANTHER" id="PTHR48104:SF30">
    <property type="entry name" value="METACASPASE-1"/>
    <property type="match status" value="1"/>
</dbReference>
<keyword evidence="5" id="KW-1185">Reference proteome</keyword>
<comment type="caution">
    <text evidence="4">The sequence shown here is derived from an EMBL/GenBank/DDBJ whole genome shotgun (WGS) entry which is preliminary data.</text>
</comment>
<evidence type="ECO:0000313" key="4">
    <source>
        <dbReference type="EMBL" id="NCJ06975.1"/>
    </source>
</evidence>
<dbReference type="EMBL" id="WVIC01000019">
    <property type="protein sequence ID" value="NCJ06975.1"/>
    <property type="molecule type" value="Genomic_DNA"/>
</dbReference>
<dbReference type="AlphaFoldDB" id="A0A8K1ZXA1"/>
<dbReference type="InterPro" id="IPR050452">
    <property type="entry name" value="Metacaspase"/>
</dbReference>
<dbReference type="Pfam" id="PF00656">
    <property type="entry name" value="Peptidase_C14"/>
    <property type="match status" value="1"/>
</dbReference>
<sequence length="821" mass="89031">MPLSRRTFLEHMGWGLAALGLSESLLNVWSQRYQKVLAAPAPRKWALLIGINEYEHPVQWPALQGCLTDLELQKMLLIHRFGFQPQHILTLTNQAATRTAIEAAFVSHLIEQVSPEDVVVIHFSGYGGHISARTTAESSVLLHRAQDLLLPADAFLQPNGSDDRINGLLEDTLFLLLRSLPTDRVTTILDVGFDPSVGALGGGVQVRSQPLPAGLLLNEAELAFQAELLQQNALSAEQVSVQQRAGQLPGILLRATHAIEAHWHHTPAGLLTYWLTQRLWNTTPPTPTMVTFNRIATAVEQQVGSAHQPELQGQKSYETPLLGYGQPLSRSADGVILTHDAPNPMVQCWLGGLSPHLLQHALTLGFDSLVASGPVTSIAAMPSISTPPPPPSDTALPSTAASPPAEQEPIPKLAATRPTAWQRISDTATPPGNLPLSSSSPPETEGSTCPDDFPLETTTPFIVFKKPLELRVTGKLTQPAVEIPSPFLQEALRELPRSLTLQVALGTPLDRMERVDATSAFSSALDLATVPAEQAYADVLLSRVSTPTGSEADPESSGRYGLFHHGGELYANTLGEPKEAIKTAVRRLSPQIEVLLAAKALSLTVNDVTARVGVSVTLDQIKAEETQPLIHQFTTRVPWPCPAAHPTPKAETLGKIVTLAQGTHIQYRIQNYSPFPLYLLVLGIDPSPDQLWCYAPLLQPEASEPTFPKYAVIPPQETLTLPKATTERLVHGPPGLATTYFLLARHPWQQTLSTLTTHARQSSRSAAAFTLQDPWLVAQSVLADLHEASVAGSRAPNLVSDQGWLLDVQQWATLAFVHRVI</sequence>
<keyword evidence="1" id="KW-0472">Membrane</keyword>
<evidence type="ECO:0000256" key="2">
    <source>
        <dbReference type="SAM" id="MobiDB-lite"/>
    </source>
</evidence>
<dbReference type="Gene3D" id="3.40.50.1460">
    <property type="match status" value="1"/>
</dbReference>
<dbReference type="GO" id="GO:0006508">
    <property type="term" value="P:proteolysis"/>
    <property type="evidence" value="ECO:0007669"/>
    <property type="project" value="InterPro"/>
</dbReference>
<name>A0A8K1ZXA1_9CYAN</name>
<feature type="compositionally biased region" description="Low complexity" evidence="2">
    <location>
        <begin position="393"/>
        <end position="405"/>
    </location>
</feature>
<dbReference type="InterPro" id="IPR029030">
    <property type="entry name" value="Caspase-like_dom_sf"/>
</dbReference>
<dbReference type="InterPro" id="IPR011600">
    <property type="entry name" value="Pept_C14_caspase"/>
</dbReference>
<feature type="compositionally biased region" description="Low complexity" evidence="2">
    <location>
        <begin position="429"/>
        <end position="447"/>
    </location>
</feature>
<evidence type="ECO:0000259" key="3">
    <source>
        <dbReference type="Pfam" id="PF00656"/>
    </source>
</evidence>
<dbReference type="InterPro" id="IPR011189">
    <property type="entry name" value="UCP_caspase_lke"/>
</dbReference>
<gene>
    <name evidence="4" type="ORF">GS597_10735</name>
</gene>
<reference evidence="4" key="1">
    <citation type="submission" date="2019-12" db="EMBL/GenBank/DDBJ databases">
        <title>High-Quality draft genome sequences of three cyanobacteria isolated from the limestone walls of the Old Cathedral of Coimbra.</title>
        <authorList>
            <person name="Tiago I."/>
            <person name="Soares F."/>
            <person name="Portugal A."/>
        </authorList>
    </citation>
    <scope>NUCLEOTIDE SEQUENCE [LARGE SCALE GENOMIC DNA]</scope>
    <source>
        <strain evidence="4">C</strain>
    </source>
</reference>
<evidence type="ECO:0000256" key="1">
    <source>
        <dbReference type="ARBA" id="ARBA00023136"/>
    </source>
</evidence>
<proteinExistence type="predicted"/>
<dbReference type="InterPro" id="IPR006311">
    <property type="entry name" value="TAT_signal"/>
</dbReference>
<evidence type="ECO:0000313" key="5">
    <source>
        <dbReference type="Proteomes" id="UP000607397"/>
    </source>
</evidence>
<dbReference type="PIRSF" id="PIRSF007398">
    <property type="entry name" value="Sll0148_caspase"/>
    <property type="match status" value="1"/>
</dbReference>
<dbReference type="SUPFAM" id="SSF52129">
    <property type="entry name" value="Caspase-like"/>
    <property type="match status" value="1"/>
</dbReference>
<protein>
    <recommendedName>
        <fullName evidence="3">Peptidase C14 caspase domain-containing protein</fullName>
    </recommendedName>
</protein>
<dbReference type="GO" id="GO:0005737">
    <property type="term" value="C:cytoplasm"/>
    <property type="evidence" value="ECO:0007669"/>
    <property type="project" value="TreeGrafter"/>
</dbReference>
<dbReference type="PANTHER" id="PTHR48104">
    <property type="entry name" value="METACASPASE-4"/>
    <property type="match status" value="1"/>
</dbReference>